<dbReference type="InterPro" id="IPR036138">
    <property type="entry name" value="PBP_dimer_sf"/>
</dbReference>
<organism evidence="8 9">
    <name type="scientific">Clostridium neonatale</name>
    <dbReference type="NCBI Taxonomy" id="137838"/>
    <lineage>
        <taxon>Bacteria</taxon>
        <taxon>Bacillati</taxon>
        <taxon>Bacillota</taxon>
        <taxon>Clostridia</taxon>
        <taxon>Eubacteriales</taxon>
        <taxon>Clostridiaceae</taxon>
        <taxon>Clostridium</taxon>
    </lineage>
</organism>
<evidence type="ECO:0000313" key="9">
    <source>
        <dbReference type="Proteomes" id="UP000220840"/>
    </source>
</evidence>
<dbReference type="GO" id="GO:0046677">
    <property type="term" value="P:response to antibiotic"/>
    <property type="evidence" value="ECO:0007669"/>
    <property type="project" value="InterPro"/>
</dbReference>
<dbReference type="GO" id="GO:0071972">
    <property type="term" value="F:peptidoglycan L,D-transpeptidase activity"/>
    <property type="evidence" value="ECO:0007669"/>
    <property type="project" value="TreeGrafter"/>
</dbReference>
<comment type="subcellular location">
    <subcellularLocation>
        <location evidence="1">Membrane</location>
    </subcellularLocation>
</comment>
<dbReference type="SUPFAM" id="SSF56519">
    <property type="entry name" value="Penicillin binding protein dimerisation domain"/>
    <property type="match status" value="1"/>
</dbReference>
<feature type="domain" description="Penicillin-binding protein transpeptidase" evidence="5">
    <location>
        <begin position="356"/>
        <end position="673"/>
    </location>
</feature>
<dbReference type="GO" id="GO:0008658">
    <property type="term" value="F:penicillin binding"/>
    <property type="evidence" value="ECO:0007669"/>
    <property type="project" value="InterPro"/>
</dbReference>
<dbReference type="Gene3D" id="3.90.1310.10">
    <property type="entry name" value="Penicillin-binding protein 2a (Domain 2)"/>
    <property type="match status" value="1"/>
</dbReference>
<evidence type="ECO:0000259" key="7">
    <source>
        <dbReference type="Pfam" id="PF05223"/>
    </source>
</evidence>
<evidence type="ECO:0000256" key="2">
    <source>
        <dbReference type="ARBA" id="ARBA00007171"/>
    </source>
</evidence>
<dbReference type="EMBL" id="PDCJ01000001">
    <property type="protein sequence ID" value="PEG30828.1"/>
    <property type="molecule type" value="Genomic_DNA"/>
</dbReference>
<evidence type="ECO:0000313" key="8">
    <source>
        <dbReference type="EMBL" id="PEG30828.1"/>
    </source>
</evidence>
<accession>A0A2A7MI98</accession>
<dbReference type="SUPFAM" id="SSF54427">
    <property type="entry name" value="NTF2-like"/>
    <property type="match status" value="1"/>
</dbReference>
<keyword evidence="4" id="KW-0812">Transmembrane</keyword>
<dbReference type="Pfam" id="PF05223">
    <property type="entry name" value="MecA_N"/>
    <property type="match status" value="1"/>
</dbReference>
<feature type="domain" description="Penicillin-binding protein dimerisation" evidence="6">
    <location>
        <begin position="157"/>
        <end position="312"/>
    </location>
</feature>
<protein>
    <submittedName>
        <fullName evidence="8">Penicillin-binding transpeptidase domain-containing protein</fullName>
    </submittedName>
</protein>
<dbReference type="AlphaFoldDB" id="A0A2A7MI98"/>
<sequence length="679" mass="77569">MRKSKKLITIIATGIILFIWIVLISRYVYTENNKPKETLLNYIECLNNKEYENMYNMISVQSKAEFDKETFISRNKNIYEGIHAKDIKINIEEIIKKNDMVTIKYENIMDTICGKMKFENSVELNKEYDKGYVINWNSNCIFPELNDSDKLMVDTLRAKRGDILDRNNEKLATDGYILNVGIVPGEIKKNNKNSINEIASILEMDHDYIQNKLNQSYVKDDMFIPVKLISKDDKRAQLLSKIKGVMIKEEEGRIYPYGMKCAHLTGYVQNISSEELENNNDNGYDSNSEIGKSGLEKIYEEKLHGINGYDIYIETKDHIKKKSLSYTPQINGKDLKLTIDIKLQETMYEELIQDNGASVILNPANGEVLALVSTPSYDPNDFILGLSKEKWDTINSDKNKPLFNRFQATFAPGSCFKPFTALIGLDTKKLDSNKDRSIKGISWQKDSSWGNYYITRVKEYEGKNNLLNALIYSDNIYFGQIALEIGKDDFKKRLNEFGIGEKIKFEYPLFNSQISSNNEFNTEVQLADSGYGQGEILMNPVQLASMYTLFYNDGNILNPCLIYNDNNKGAIWKKNVTSKENAHMVLNDLVQVVENINGTGHEVYTKGKKIAGKTGTAEIKNSQKDNMGTELGWFIGMTVNDDKNNNIIVLTMIEDVKEKGSSHYVVPKARKVLNMVENN</sequence>
<evidence type="ECO:0000259" key="6">
    <source>
        <dbReference type="Pfam" id="PF03717"/>
    </source>
</evidence>
<dbReference type="Gene3D" id="3.30.1390.30">
    <property type="entry name" value="Penicillin-binding protein 2a, domain 3"/>
    <property type="match status" value="1"/>
</dbReference>
<comment type="similarity">
    <text evidence="2">Belongs to the transpeptidase family.</text>
</comment>
<dbReference type="Gene3D" id="3.10.450.100">
    <property type="entry name" value="NTF2-like, domain 1"/>
    <property type="match status" value="1"/>
</dbReference>
<dbReference type="PANTHER" id="PTHR30627:SF25">
    <property type="entry name" value="PENICILLIN-BINDING PROTEIN 3"/>
    <property type="match status" value="1"/>
</dbReference>
<proteinExistence type="inferred from homology"/>
<dbReference type="OrthoDB" id="9766847at2"/>
<dbReference type="PANTHER" id="PTHR30627">
    <property type="entry name" value="PEPTIDOGLYCAN D,D-TRANSPEPTIDASE"/>
    <property type="match status" value="1"/>
</dbReference>
<comment type="caution">
    <text evidence="8">The sequence shown here is derived from an EMBL/GenBank/DDBJ whole genome shotgun (WGS) entry which is preliminary data.</text>
</comment>
<dbReference type="InterPro" id="IPR012338">
    <property type="entry name" value="Beta-lactam/transpept-like"/>
</dbReference>
<gene>
    <name evidence="8" type="ORF">CQ394_03655</name>
</gene>
<dbReference type="Pfam" id="PF00905">
    <property type="entry name" value="Transpeptidase"/>
    <property type="match status" value="1"/>
</dbReference>
<dbReference type="InterPro" id="IPR005311">
    <property type="entry name" value="PBP_dimer"/>
</dbReference>
<dbReference type="RefSeq" id="WP_058294995.1">
    <property type="nucleotide sequence ID" value="NZ_CAMTCZ010000082.1"/>
</dbReference>
<evidence type="ECO:0000256" key="4">
    <source>
        <dbReference type="SAM" id="Phobius"/>
    </source>
</evidence>
<dbReference type="GO" id="GO:0071555">
    <property type="term" value="P:cell wall organization"/>
    <property type="evidence" value="ECO:0007669"/>
    <property type="project" value="TreeGrafter"/>
</dbReference>
<dbReference type="GO" id="GO:0005886">
    <property type="term" value="C:plasma membrane"/>
    <property type="evidence" value="ECO:0007669"/>
    <property type="project" value="TreeGrafter"/>
</dbReference>
<evidence type="ECO:0000256" key="3">
    <source>
        <dbReference type="ARBA" id="ARBA00023136"/>
    </source>
</evidence>
<dbReference type="SUPFAM" id="SSF56601">
    <property type="entry name" value="beta-lactamase/transpeptidase-like"/>
    <property type="match status" value="1"/>
</dbReference>
<evidence type="ECO:0000256" key="1">
    <source>
        <dbReference type="ARBA" id="ARBA00004370"/>
    </source>
</evidence>
<keyword evidence="9" id="KW-1185">Reference proteome</keyword>
<evidence type="ECO:0000259" key="5">
    <source>
        <dbReference type="Pfam" id="PF00905"/>
    </source>
</evidence>
<reference evidence="8 9" key="1">
    <citation type="submission" date="2017-10" db="EMBL/GenBank/DDBJ databases">
        <title>Effective Description of Clostridium neonatale sp. nov. linked to necrotizing enterocolitis in neonates and a clarification of species assignable to the genus Clostridium (Prazmowski 1880) emend. Lawson and Rainey 2016.</title>
        <authorList>
            <person name="Bernard K."/>
            <person name="Burdz T."/>
            <person name="Wiebe D."/>
            <person name="Balcewich B."/>
            <person name="Alfa M."/>
            <person name="Bernier A.-M."/>
        </authorList>
    </citation>
    <scope>NUCLEOTIDE SEQUENCE [LARGE SCALE GENOMIC DNA]</scope>
    <source>
        <strain evidence="8 9">LCDC99A005</strain>
    </source>
</reference>
<dbReference type="STRING" id="137838.GCA_001458595_02192"/>
<keyword evidence="4" id="KW-1133">Transmembrane helix</keyword>
<dbReference type="InterPro" id="IPR050515">
    <property type="entry name" value="Beta-lactam/transpept"/>
</dbReference>
<dbReference type="Pfam" id="PF03717">
    <property type="entry name" value="PBP_dimer"/>
    <property type="match status" value="1"/>
</dbReference>
<dbReference type="InterPro" id="IPR032710">
    <property type="entry name" value="NTF2-like_dom_sf"/>
</dbReference>
<dbReference type="InterPro" id="IPR001460">
    <property type="entry name" value="PCN-bd_Tpept"/>
</dbReference>
<feature type="domain" description="NTF2-like N-terminal transpeptidase" evidence="7">
    <location>
        <begin position="34"/>
        <end position="148"/>
    </location>
</feature>
<name>A0A2A7MI98_9CLOT</name>
<keyword evidence="3 4" id="KW-0472">Membrane</keyword>
<feature type="transmembrane region" description="Helical" evidence="4">
    <location>
        <begin position="7"/>
        <end position="29"/>
    </location>
</feature>
<dbReference type="Gene3D" id="3.40.710.10">
    <property type="entry name" value="DD-peptidase/beta-lactamase superfamily"/>
    <property type="match status" value="1"/>
</dbReference>
<dbReference type="Proteomes" id="UP000220840">
    <property type="component" value="Unassembled WGS sequence"/>
</dbReference>
<dbReference type="InterPro" id="IPR007887">
    <property type="entry name" value="MecA_N"/>
</dbReference>